<evidence type="ECO:0000313" key="4">
    <source>
        <dbReference type="EMBL" id="SDL51197.1"/>
    </source>
</evidence>
<feature type="signal peptide" evidence="2">
    <location>
        <begin position="1"/>
        <end position="25"/>
    </location>
</feature>
<dbReference type="EMBL" id="FNFO01000006">
    <property type="protein sequence ID" value="SDL51197.1"/>
    <property type="molecule type" value="Genomic_DNA"/>
</dbReference>
<feature type="region of interest" description="Disordered" evidence="1">
    <location>
        <begin position="78"/>
        <end position="116"/>
    </location>
</feature>
<feature type="domain" description="DUF4097" evidence="3">
    <location>
        <begin position="164"/>
        <end position="282"/>
    </location>
</feature>
<evidence type="ECO:0000259" key="3">
    <source>
        <dbReference type="Pfam" id="PF13349"/>
    </source>
</evidence>
<gene>
    <name evidence="4" type="ORF">SAMN05421823_106213</name>
</gene>
<evidence type="ECO:0000313" key="5">
    <source>
        <dbReference type="Proteomes" id="UP000198510"/>
    </source>
</evidence>
<reference evidence="4 5" key="1">
    <citation type="submission" date="2016-10" db="EMBL/GenBank/DDBJ databases">
        <authorList>
            <person name="de Groot N.N."/>
        </authorList>
    </citation>
    <scope>NUCLEOTIDE SEQUENCE [LARGE SCALE GENOMIC DNA]</scope>
    <source>
        <strain evidence="4 5">DSM 25186</strain>
    </source>
</reference>
<sequence>MILHKTMRSFLVLGLSALFSAPLAAQFSTQGSAAGASQTLSIPLSSPGQAAKIEVGLVNGSIQIVGTSGKEVVVKATPRAKKEKDKDQNSTLNLNLNNGQDNDRNEPTASTGMRRISTGGSFELTAEERNNQVHIDLGNSWQSVVDLEIQVPTQSSVKASTVNHGNISVENVNGELEIDNVNGWVKLQNVSGSVVANTVNGDLTATFKNITPNTPMAFSTLNGKIDVTFPASLKATLKLKSDMGDVFSDFDVSVSQNQPKIEKSTENGVYRVSVENWVQGNINGGGPEFMMKTMNGSIYLRKAK</sequence>
<dbReference type="STRING" id="1075417.SAMN05421823_106213"/>
<keyword evidence="5" id="KW-1185">Reference proteome</keyword>
<feature type="chain" id="PRO_5011563597" evidence="2">
    <location>
        <begin position="26"/>
        <end position="304"/>
    </location>
</feature>
<name>A0A1G9KNZ6_9BACT</name>
<dbReference type="OrthoDB" id="787698at2"/>
<organism evidence="4 5">
    <name type="scientific">Catalinimonas alkaloidigena</name>
    <dbReference type="NCBI Taxonomy" id="1075417"/>
    <lineage>
        <taxon>Bacteria</taxon>
        <taxon>Pseudomonadati</taxon>
        <taxon>Bacteroidota</taxon>
        <taxon>Cytophagia</taxon>
        <taxon>Cytophagales</taxon>
        <taxon>Catalimonadaceae</taxon>
        <taxon>Catalinimonas</taxon>
    </lineage>
</organism>
<evidence type="ECO:0000256" key="1">
    <source>
        <dbReference type="SAM" id="MobiDB-lite"/>
    </source>
</evidence>
<dbReference type="AlphaFoldDB" id="A0A1G9KNZ6"/>
<protein>
    <submittedName>
        <fullName evidence="4">Putative adhesin</fullName>
    </submittedName>
</protein>
<dbReference type="Proteomes" id="UP000198510">
    <property type="component" value="Unassembled WGS sequence"/>
</dbReference>
<dbReference type="Pfam" id="PF13349">
    <property type="entry name" value="DUF4097"/>
    <property type="match status" value="1"/>
</dbReference>
<keyword evidence="2" id="KW-0732">Signal</keyword>
<accession>A0A1G9KNZ6</accession>
<proteinExistence type="predicted"/>
<evidence type="ECO:0000256" key="2">
    <source>
        <dbReference type="SAM" id="SignalP"/>
    </source>
</evidence>
<dbReference type="InterPro" id="IPR025164">
    <property type="entry name" value="Toastrack_DUF4097"/>
</dbReference>